<protein>
    <submittedName>
        <fullName evidence="2">Uncharacterized protein</fullName>
    </submittedName>
</protein>
<dbReference type="EMBL" id="CP025682">
    <property type="protein sequence ID" value="AUN95872.1"/>
    <property type="molecule type" value="Genomic_DNA"/>
</dbReference>
<feature type="region of interest" description="Disordered" evidence="1">
    <location>
        <begin position="1"/>
        <end position="59"/>
    </location>
</feature>
<evidence type="ECO:0000313" key="2">
    <source>
        <dbReference type="EMBL" id="AUN95872.1"/>
    </source>
</evidence>
<dbReference type="KEGG" id="atw:C0099_13595"/>
<sequence length="59" mass="6267">MSKKSQTPIPRPATGGAFRRVGGTLRPLEAPANTRPARASRKGTAPEVPAQTEPQNTEE</sequence>
<dbReference type="AlphaFoldDB" id="A0A2I6S9E1"/>
<reference evidence="2 3" key="1">
    <citation type="submission" date="2018-01" db="EMBL/GenBank/DDBJ databases">
        <authorList>
            <person name="Fu G.-Y."/>
        </authorList>
    </citation>
    <scope>NUCLEOTIDE SEQUENCE [LARGE SCALE GENOMIC DNA]</scope>
    <source>
        <strain evidence="2 3">SY39</strain>
    </source>
</reference>
<dbReference type="Proteomes" id="UP000242205">
    <property type="component" value="Chromosome"/>
</dbReference>
<evidence type="ECO:0000256" key="1">
    <source>
        <dbReference type="SAM" id="MobiDB-lite"/>
    </source>
</evidence>
<proteinExistence type="predicted"/>
<organism evidence="2 3">
    <name type="scientific">Pseudazoarcus pumilus</name>
    <dbReference type="NCBI Taxonomy" id="2067960"/>
    <lineage>
        <taxon>Bacteria</taxon>
        <taxon>Pseudomonadati</taxon>
        <taxon>Pseudomonadota</taxon>
        <taxon>Betaproteobacteria</taxon>
        <taxon>Rhodocyclales</taxon>
        <taxon>Zoogloeaceae</taxon>
        <taxon>Pseudazoarcus</taxon>
    </lineage>
</organism>
<keyword evidence="3" id="KW-1185">Reference proteome</keyword>
<dbReference type="RefSeq" id="WP_102247917.1">
    <property type="nucleotide sequence ID" value="NZ_CP025682.1"/>
</dbReference>
<name>A0A2I6S9E1_9RHOO</name>
<evidence type="ECO:0000313" key="3">
    <source>
        <dbReference type="Proteomes" id="UP000242205"/>
    </source>
</evidence>
<gene>
    <name evidence="2" type="ORF">C0099_13595</name>
</gene>
<accession>A0A2I6S9E1</accession>